<evidence type="ECO:0000256" key="1">
    <source>
        <dbReference type="ARBA" id="ARBA00022614"/>
    </source>
</evidence>
<evidence type="ECO:0000313" key="4">
    <source>
        <dbReference type="EMBL" id="CAL6031987.1"/>
    </source>
</evidence>
<dbReference type="SMART" id="SM00365">
    <property type="entry name" value="LRR_SD22"/>
    <property type="match status" value="5"/>
</dbReference>
<dbReference type="EMBL" id="CAXDID020000121">
    <property type="protein sequence ID" value="CAL6031987.1"/>
    <property type="molecule type" value="Genomic_DNA"/>
</dbReference>
<dbReference type="Proteomes" id="UP001642409">
    <property type="component" value="Unassembled WGS sequence"/>
</dbReference>
<keyword evidence="5" id="KW-1185">Reference proteome</keyword>
<accession>A0AA86Q2G5</accession>
<dbReference type="EMBL" id="CATOUU010000806">
    <property type="protein sequence ID" value="CAI9950063.1"/>
    <property type="molecule type" value="Genomic_DNA"/>
</dbReference>
<name>A0AA86Q2G5_9EUKA</name>
<dbReference type="AlphaFoldDB" id="A0AA86Q2G5"/>
<dbReference type="InterPro" id="IPR025875">
    <property type="entry name" value="Leu-rich_rpt_4"/>
</dbReference>
<evidence type="ECO:0000256" key="2">
    <source>
        <dbReference type="ARBA" id="ARBA00022737"/>
    </source>
</evidence>
<evidence type="ECO:0000313" key="5">
    <source>
        <dbReference type="Proteomes" id="UP001642409"/>
    </source>
</evidence>
<keyword evidence="1" id="KW-0433">Leucine-rich repeat</keyword>
<reference evidence="4 5" key="2">
    <citation type="submission" date="2024-07" db="EMBL/GenBank/DDBJ databases">
        <authorList>
            <person name="Akdeniz Z."/>
        </authorList>
    </citation>
    <scope>NUCLEOTIDE SEQUENCE [LARGE SCALE GENOMIC DNA]</scope>
</reference>
<dbReference type="InterPro" id="IPR001611">
    <property type="entry name" value="Leu-rich_rpt"/>
</dbReference>
<dbReference type="SUPFAM" id="SSF52058">
    <property type="entry name" value="L domain-like"/>
    <property type="match status" value="1"/>
</dbReference>
<dbReference type="Pfam" id="PF12799">
    <property type="entry name" value="LRR_4"/>
    <property type="match status" value="3"/>
</dbReference>
<proteinExistence type="predicted"/>
<dbReference type="InterPro" id="IPR032675">
    <property type="entry name" value="LRR_dom_sf"/>
</dbReference>
<sequence length="324" mass="38538">MEQKDNTSKQQQRQKVKYISPDVLQTIKFIKQYSENTSRKLNEQIHQCKFGCIQQLCCGHKQLTYVEQVRSMVYLMHLSLIDNQISDVSPLINLTHLQYLDIRKNYIQSIESLKNMVNLTSLKARSNRIVNIFPLHKLTNLETLMLGKNNIYDINPLHALSKLKYLDLFNNKIVDISSLSHLQQLEYLDLFNNQVIDISPLYDLQNLNNVNLNTNFIASLDAYSHIYQMYKQKMQKQQFFQVKYYECYQKQPTPFQKLKQLKLKTVNTTFVQMWTSEKLKNQKLNVKYTQTKEKIKQFIYKIQDTQNLMYLACISYYDQSCDDQ</sequence>
<gene>
    <name evidence="4" type="ORF">HINF_LOCUS34268</name>
    <name evidence="3" type="ORF">HINF_LOCUS37708</name>
</gene>
<keyword evidence="2" id="KW-0677">Repeat</keyword>
<dbReference type="InterPro" id="IPR050836">
    <property type="entry name" value="SDS22/Internalin_LRR"/>
</dbReference>
<protein>
    <submittedName>
        <fullName evidence="3">Leucine-rich repeat domain-containing protein</fullName>
    </submittedName>
    <submittedName>
        <fullName evidence="4">Leucine-rich_repeat domain-containing protein</fullName>
    </submittedName>
</protein>
<dbReference type="PANTHER" id="PTHR46652:SF3">
    <property type="entry name" value="LEUCINE-RICH REPEAT-CONTAINING PROTEIN 9"/>
    <property type="match status" value="1"/>
</dbReference>
<comment type="caution">
    <text evidence="3">The sequence shown here is derived from an EMBL/GenBank/DDBJ whole genome shotgun (WGS) entry which is preliminary data.</text>
</comment>
<dbReference type="PANTHER" id="PTHR46652">
    <property type="entry name" value="LEUCINE-RICH REPEAT AND IQ DOMAIN-CONTAINING PROTEIN 1-RELATED"/>
    <property type="match status" value="1"/>
</dbReference>
<dbReference type="Gene3D" id="3.80.10.10">
    <property type="entry name" value="Ribonuclease Inhibitor"/>
    <property type="match status" value="1"/>
</dbReference>
<evidence type="ECO:0000313" key="3">
    <source>
        <dbReference type="EMBL" id="CAI9950063.1"/>
    </source>
</evidence>
<dbReference type="PROSITE" id="PS51450">
    <property type="entry name" value="LRR"/>
    <property type="match status" value="6"/>
</dbReference>
<organism evidence="3">
    <name type="scientific">Hexamita inflata</name>
    <dbReference type="NCBI Taxonomy" id="28002"/>
    <lineage>
        <taxon>Eukaryota</taxon>
        <taxon>Metamonada</taxon>
        <taxon>Diplomonadida</taxon>
        <taxon>Hexamitidae</taxon>
        <taxon>Hexamitinae</taxon>
        <taxon>Hexamita</taxon>
    </lineage>
</organism>
<reference evidence="3" key="1">
    <citation type="submission" date="2023-06" db="EMBL/GenBank/DDBJ databases">
        <authorList>
            <person name="Kurt Z."/>
        </authorList>
    </citation>
    <scope>NUCLEOTIDE SEQUENCE</scope>
</reference>